<dbReference type="KEGG" id="sdeo:D0436_13845"/>
<dbReference type="Proteomes" id="UP000321124">
    <property type="component" value="Chromosome"/>
</dbReference>
<protein>
    <submittedName>
        <fullName evidence="2">PQQ-dependent sugar dehydrogenase</fullName>
    </submittedName>
</protein>
<proteinExistence type="predicted"/>
<evidence type="ECO:0000313" key="3">
    <source>
        <dbReference type="Proteomes" id="UP000321124"/>
    </source>
</evidence>
<dbReference type="Gene3D" id="2.120.10.30">
    <property type="entry name" value="TolB, C-terminal domain"/>
    <property type="match status" value="1"/>
</dbReference>
<organism evidence="2 3">
    <name type="scientific">Shewanella decolorationis</name>
    <dbReference type="NCBI Taxonomy" id="256839"/>
    <lineage>
        <taxon>Bacteria</taxon>
        <taxon>Pseudomonadati</taxon>
        <taxon>Pseudomonadota</taxon>
        <taxon>Gammaproteobacteria</taxon>
        <taxon>Alteromonadales</taxon>
        <taxon>Shewanellaceae</taxon>
        <taxon>Shewanella</taxon>
    </lineage>
</organism>
<dbReference type="AlphaFoldDB" id="A0A5B8QZC9"/>
<evidence type="ECO:0000313" key="2">
    <source>
        <dbReference type="EMBL" id="QDZ91452.1"/>
    </source>
</evidence>
<reference evidence="2 3" key="1">
    <citation type="journal article" date="2019" name="Ecotoxicol. Environ. Saf.">
        <title>Microbial characterization of heavy metal resistant bacterial strains isolated from an electroplating wastewater treatment plant.</title>
        <authorList>
            <person name="Cai X."/>
            <person name="Zheng X."/>
            <person name="Zhang D."/>
            <person name="Iqbal W."/>
            <person name="Liu C."/>
            <person name="Yang B."/>
            <person name="Zhao X."/>
            <person name="Lu X."/>
            <person name="Mao Y."/>
        </authorList>
    </citation>
    <scope>NUCLEOTIDE SEQUENCE [LARGE SCALE GENOMIC DNA]</scope>
    <source>
        <strain evidence="2 3">Ni1-3</strain>
    </source>
</reference>
<dbReference type="InterPro" id="IPR011041">
    <property type="entry name" value="Quinoprot_gluc/sorb_DH_b-prop"/>
</dbReference>
<dbReference type="PANTHER" id="PTHR33546:SF1">
    <property type="entry name" value="LARGE, MULTIFUNCTIONAL SECRETED PROTEIN"/>
    <property type="match status" value="1"/>
</dbReference>
<accession>A0A5B8QZC9</accession>
<name>A0A5B8QZC9_9GAMM</name>
<sequence>MDHKKRAVLLTTTSFKVVSLLSLSILSSISAPVMAKNILDKLTVAEGFNVSLFADDVENAREIAVSDKGIVYAGSMKAGNVYALIDRNQDGVADEKILVASGLKLPSGVVIKDGDLYVSEVERIIRFKDIDNNLNSPKFEVVFDGFPSETHHGWKVLGVSPTGELIIPVGVPCNVCAENERYGRIFSLNLETKKLTTIAQGVRNSVGFDFQPSTQTLWFSDNGRDMMGDDIPPCEINKVSYLGEHFGFPYVHAGTILDPEFGQGKDPAKYTAPALSLGAHVAPLGIHFYLGKQFPSDYQQQLFVAEHGSWNRTKKAGYKVAVATIEQGKVVKYTPFLTGFMQDEQTFGRPVAFAELADGSLLVSDDYAGAIYRVTYPQSK</sequence>
<dbReference type="EMBL" id="CP031775">
    <property type="protein sequence ID" value="QDZ91452.1"/>
    <property type="molecule type" value="Genomic_DNA"/>
</dbReference>
<dbReference type="InterPro" id="IPR055557">
    <property type="entry name" value="DUF7133"/>
</dbReference>
<evidence type="ECO:0000259" key="1">
    <source>
        <dbReference type="Pfam" id="PF23500"/>
    </source>
</evidence>
<dbReference type="PANTHER" id="PTHR33546">
    <property type="entry name" value="LARGE, MULTIFUNCTIONAL SECRETED PROTEIN-RELATED"/>
    <property type="match status" value="1"/>
</dbReference>
<dbReference type="InterPro" id="IPR011042">
    <property type="entry name" value="6-blade_b-propeller_TolB-like"/>
</dbReference>
<feature type="domain" description="DUF7133" evidence="1">
    <location>
        <begin position="37"/>
        <end position="371"/>
    </location>
</feature>
<dbReference type="SUPFAM" id="SSF50952">
    <property type="entry name" value="Soluble quinoprotein glucose dehydrogenase"/>
    <property type="match status" value="1"/>
</dbReference>
<dbReference type="Pfam" id="PF23500">
    <property type="entry name" value="DUF7133"/>
    <property type="match status" value="1"/>
</dbReference>
<gene>
    <name evidence="2" type="ORF">D0436_13845</name>
</gene>